<dbReference type="SUPFAM" id="SSF53474">
    <property type="entry name" value="alpha/beta-Hydrolases"/>
    <property type="match status" value="1"/>
</dbReference>
<evidence type="ECO:0000313" key="2">
    <source>
        <dbReference type="EMBL" id="SFA79912.1"/>
    </source>
</evidence>
<dbReference type="PANTHER" id="PTHR45527:SF1">
    <property type="entry name" value="FATTY ACID SYNTHASE"/>
    <property type="match status" value="1"/>
</dbReference>
<dbReference type="EMBL" id="FOKK01000001">
    <property type="protein sequence ID" value="SFA79912.1"/>
    <property type="molecule type" value="Genomic_DNA"/>
</dbReference>
<dbReference type="InterPro" id="IPR009081">
    <property type="entry name" value="PP-bd_ACP"/>
</dbReference>
<dbReference type="AlphaFoldDB" id="A0A1I0VUB6"/>
<sequence>MLDRFLYQVNQFPDRIAIKANGHSLTYGELMKQASVVSSGIQNQGIKEMCIGISLKSKTDELISCIGILLSNNHFFFIPEGIEDAWWEQVPVSLMITDRDQIKKTAIPAFDFNTIKKTVVSELDQWWEHEDIAKKLFCIYCTSGSTSSSKYVVHDYQSIAEDTNRQVDENKISESDTLDFIFASSFSSSLASIFPALISGASIAIFDLSPKNLKDIPQFWLDQQVTFATLTSSAFRTLARISTLNLASFTKSIRFLCLGGEPVLESDLQLFVSYFPDNSEIQLAYASTETRTLSQLRINQNTPLELIHDGFPVRNKTIKILDQNGKDCPAEKEGELVIYSPYISLGYYNNGTLHPHKQEGENRVYRTGDCGFFSTDGSIRLTGRTHSMQKVNGKWVSFNELENMICLVSHSLNCKILRNKDENGFDYLIACLEVKDLGSDNAPSNSINTQIKSEVLPRFYLEFKDFPLNANGKIDKNKMLEMAQDKEFSNISDQIKDPITQQIHQIWCQQLGVSISNLDADFFTDLGGSSLLSLFVVDELARKFDQDLESHLLFQFRTISKLAQFLNNTNEEKPLPLIDWINSEQKAHLPYLFFIEIGHFSSFKNLLASQISSDNYNLAYLRIDLFKVLQGHHSEKIMEEILDVLKPFSSPVLLATSFNGFIAAKINQKLGGALILIDSPWYKKDAFVKIPIQNRLLPIYHRFRSLPFRQAIQQVGSLILGYGIKKATPKKGLISPFERSVSLFVSQSVHPTKISNLVYFYSTGSAMTSKKDVENWKKIADSSFSAVDILGDHLDALSEANSDLVARKINEFLAGIAL</sequence>
<dbReference type="InterPro" id="IPR029058">
    <property type="entry name" value="AB_hydrolase_fold"/>
</dbReference>
<organism evidence="2 3">
    <name type="scientific">Algoriphagus aquimarinus</name>
    <dbReference type="NCBI Taxonomy" id="237018"/>
    <lineage>
        <taxon>Bacteria</taxon>
        <taxon>Pseudomonadati</taxon>
        <taxon>Bacteroidota</taxon>
        <taxon>Cytophagia</taxon>
        <taxon>Cytophagales</taxon>
        <taxon>Cyclobacteriaceae</taxon>
        <taxon>Algoriphagus</taxon>
    </lineage>
</organism>
<dbReference type="Proteomes" id="UP000198790">
    <property type="component" value="Unassembled WGS sequence"/>
</dbReference>
<dbReference type="GO" id="GO:0016874">
    <property type="term" value="F:ligase activity"/>
    <property type="evidence" value="ECO:0007669"/>
    <property type="project" value="UniProtKB-KW"/>
</dbReference>
<keyword evidence="2" id="KW-0436">Ligase</keyword>
<reference evidence="2 3" key="1">
    <citation type="submission" date="2016-10" db="EMBL/GenBank/DDBJ databases">
        <authorList>
            <person name="de Groot N.N."/>
        </authorList>
    </citation>
    <scope>NUCLEOTIDE SEQUENCE [LARGE SCALE GENOMIC DNA]</scope>
    <source>
        <strain evidence="2 3">DSM 23399</strain>
    </source>
</reference>
<keyword evidence="3" id="KW-1185">Reference proteome</keyword>
<protein>
    <submittedName>
        <fullName evidence="2">Acyl-CoA synthetase (AMP-forming)/AMP-acid ligase II</fullName>
    </submittedName>
</protein>
<dbReference type="PANTHER" id="PTHR45527">
    <property type="entry name" value="NONRIBOSOMAL PEPTIDE SYNTHETASE"/>
    <property type="match status" value="1"/>
</dbReference>
<dbReference type="Gene3D" id="3.30.300.30">
    <property type="match status" value="1"/>
</dbReference>
<feature type="domain" description="Carrier" evidence="1">
    <location>
        <begin position="494"/>
        <end position="570"/>
    </location>
</feature>
<dbReference type="GO" id="GO:0031177">
    <property type="term" value="F:phosphopantetheine binding"/>
    <property type="evidence" value="ECO:0007669"/>
    <property type="project" value="TreeGrafter"/>
</dbReference>
<dbReference type="PROSITE" id="PS50075">
    <property type="entry name" value="CARRIER"/>
    <property type="match status" value="1"/>
</dbReference>
<dbReference type="RefSeq" id="WP_092894473.1">
    <property type="nucleotide sequence ID" value="NZ_FOKK01000001.1"/>
</dbReference>
<dbReference type="SUPFAM" id="SSF56801">
    <property type="entry name" value="Acetyl-CoA synthetase-like"/>
    <property type="match status" value="1"/>
</dbReference>
<dbReference type="SUPFAM" id="SSF47336">
    <property type="entry name" value="ACP-like"/>
    <property type="match status" value="1"/>
</dbReference>
<proteinExistence type="predicted"/>
<dbReference type="Pfam" id="PF00550">
    <property type="entry name" value="PP-binding"/>
    <property type="match status" value="1"/>
</dbReference>
<dbReference type="InterPro" id="IPR036736">
    <property type="entry name" value="ACP-like_sf"/>
</dbReference>
<gene>
    <name evidence="2" type="ORF">SAMN04489723_101380</name>
</gene>
<dbReference type="InterPro" id="IPR042099">
    <property type="entry name" value="ANL_N_sf"/>
</dbReference>
<accession>A0A1I0VUB6</accession>
<dbReference type="InterPro" id="IPR045851">
    <property type="entry name" value="AMP-bd_C_sf"/>
</dbReference>
<dbReference type="STRING" id="237018.SAMN04489723_101380"/>
<dbReference type="Pfam" id="PF00501">
    <property type="entry name" value="AMP-binding"/>
    <property type="match status" value="1"/>
</dbReference>
<evidence type="ECO:0000259" key="1">
    <source>
        <dbReference type="PROSITE" id="PS50075"/>
    </source>
</evidence>
<dbReference type="GO" id="GO:0044550">
    <property type="term" value="P:secondary metabolite biosynthetic process"/>
    <property type="evidence" value="ECO:0007669"/>
    <property type="project" value="TreeGrafter"/>
</dbReference>
<dbReference type="OrthoDB" id="812569at2"/>
<evidence type="ECO:0000313" key="3">
    <source>
        <dbReference type="Proteomes" id="UP000198790"/>
    </source>
</evidence>
<dbReference type="Gene3D" id="3.40.50.1820">
    <property type="entry name" value="alpha/beta hydrolase"/>
    <property type="match status" value="1"/>
</dbReference>
<name>A0A1I0VUB6_9BACT</name>
<dbReference type="InterPro" id="IPR000873">
    <property type="entry name" value="AMP-dep_synth/lig_dom"/>
</dbReference>
<dbReference type="GO" id="GO:0005737">
    <property type="term" value="C:cytoplasm"/>
    <property type="evidence" value="ECO:0007669"/>
    <property type="project" value="TreeGrafter"/>
</dbReference>
<dbReference type="Gene3D" id="1.10.1200.10">
    <property type="entry name" value="ACP-like"/>
    <property type="match status" value="1"/>
</dbReference>
<dbReference type="GO" id="GO:0043041">
    <property type="term" value="P:amino acid activation for nonribosomal peptide biosynthetic process"/>
    <property type="evidence" value="ECO:0007669"/>
    <property type="project" value="TreeGrafter"/>
</dbReference>
<dbReference type="Gene3D" id="3.40.50.12780">
    <property type="entry name" value="N-terminal domain of ligase-like"/>
    <property type="match status" value="1"/>
</dbReference>